<dbReference type="Gene3D" id="2.180.10.10">
    <property type="entry name" value="RHS repeat-associated core"/>
    <property type="match status" value="1"/>
</dbReference>
<proteinExistence type="predicted"/>
<dbReference type="InterPro" id="IPR022385">
    <property type="entry name" value="Rhs_assc_core"/>
</dbReference>
<evidence type="ECO:0000313" key="2">
    <source>
        <dbReference type="EMBL" id="QTE24431.1"/>
    </source>
</evidence>
<dbReference type="Proteomes" id="UP000663920">
    <property type="component" value="Chromosome"/>
</dbReference>
<dbReference type="AlphaFoldDB" id="A0A975CVL5"/>
<name>A0A975CVL5_9FLAO</name>
<dbReference type="SUPFAM" id="SSF53474">
    <property type="entry name" value="alpha/beta-Hydrolases"/>
    <property type="match status" value="1"/>
</dbReference>
<protein>
    <recommendedName>
        <fullName evidence="4">RHS repeat-associated core domain-containing protein</fullName>
    </recommendedName>
</protein>
<sequence>MSVGLIHMNGRMYDAKLGRFLSPDNYIQEPFSTQSFNRYGYVWNNPLKFTDKSGEFIVAALIGALISVATNGIINVIEGRPFFQGAGLAALTGAIGGVFAKAIGNAVKGLKGILKVGVQAVAHGHLGGMMSLAMGGDYFSGFAAGAVGSAIGHYALKGLERVGANNFWKAAGTITAGSLSGGIGSVIAGGKFWDGFRNGAISTSLNHVMHMVKNAVQKAKRLVVGIYGAGGEGSGDGSTLKKYVENKGGKMFEFYEEGKALDYVKNNHNGKSIEIYGYSRGGNVAISIVNSLGNAGIYVSRLVTFDPHHLWSGTFKLKHRVGKVLNFYQRNPRTGGILGWWGKNP</sequence>
<reference evidence="2 3" key="1">
    <citation type="submission" date="2021-03" db="EMBL/GenBank/DDBJ databases">
        <title>Complete genome of Polaribacter_sp.SM13.</title>
        <authorList>
            <person name="Jeong S.W."/>
            <person name="Bae J.W."/>
        </authorList>
    </citation>
    <scope>NUCLEOTIDE SEQUENCE [LARGE SCALE GENOMIC DNA]</scope>
    <source>
        <strain evidence="2 3">SM13</strain>
    </source>
</reference>
<dbReference type="InterPro" id="IPR029058">
    <property type="entry name" value="AB_hydrolase_fold"/>
</dbReference>
<gene>
    <name evidence="2" type="ORF">J3359_03515</name>
</gene>
<dbReference type="EMBL" id="CP071869">
    <property type="protein sequence ID" value="QTE24431.1"/>
    <property type="molecule type" value="Genomic_DNA"/>
</dbReference>
<organism evidence="2 3">
    <name type="scientific">Polaribacter cellanae</name>
    <dbReference type="NCBI Taxonomy" id="2818493"/>
    <lineage>
        <taxon>Bacteria</taxon>
        <taxon>Pseudomonadati</taxon>
        <taxon>Bacteroidota</taxon>
        <taxon>Flavobacteriia</taxon>
        <taxon>Flavobacteriales</taxon>
        <taxon>Flavobacteriaceae</taxon>
    </lineage>
</organism>
<evidence type="ECO:0000313" key="3">
    <source>
        <dbReference type="Proteomes" id="UP000663920"/>
    </source>
</evidence>
<keyword evidence="1" id="KW-0812">Transmembrane</keyword>
<dbReference type="KEGG" id="pcea:J3359_03515"/>
<feature type="transmembrane region" description="Helical" evidence="1">
    <location>
        <begin position="138"/>
        <end position="156"/>
    </location>
</feature>
<keyword evidence="1" id="KW-0472">Membrane</keyword>
<keyword evidence="3" id="KW-1185">Reference proteome</keyword>
<accession>A0A975CVL5</accession>
<keyword evidence="1" id="KW-1133">Transmembrane helix</keyword>
<feature type="transmembrane region" description="Helical" evidence="1">
    <location>
        <begin position="56"/>
        <end position="76"/>
    </location>
</feature>
<feature type="transmembrane region" description="Helical" evidence="1">
    <location>
        <begin position="82"/>
        <end position="100"/>
    </location>
</feature>
<dbReference type="NCBIfam" id="TIGR03696">
    <property type="entry name" value="Rhs_assc_core"/>
    <property type="match status" value="1"/>
</dbReference>
<evidence type="ECO:0000256" key="1">
    <source>
        <dbReference type="SAM" id="Phobius"/>
    </source>
</evidence>
<evidence type="ECO:0008006" key="4">
    <source>
        <dbReference type="Google" id="ProtNLM"/>
    </source>
</evidence>